<dbReference type="InterPro" id="IPR023875">
    <property type="entry name" value="DNA_repair_put"/>
</dbReference>
<dbReference type="Pfam" id="PF13566">
    <property type="entry name" value="DUF4130"/>
    <property type="match status" value="1"/>
</dbReference>
<organism evidence="3 4">
    <name type="scientific">Granulimonas faecalis</name>
    <dbReference type="NCBI Taxonomy" id="2894155"/>
    <lineage>
        <taxon>Bacteria</taxon>
        <taxon>Bacillati</taxon>
        <taxon>Actinomycetota</taxon>
        <taxon>Coriobacteriia</taxon>
        <taxon>Coriobacteriales</taxon>
        <taxon>Kribbibacteriaceae</taxon>
        <taxon>Granulimonas</taxon>
    </lineage>
</organism>
<protein>
    <recommendedName>
        <fullName evidence="2">DUF4130 domain-containing protein</fullName>
    </recommendedName>
</protein>
<dbReference type="EMBL" id="BQKC01000001">
    <property type="protein sequence ID" value="GJM55175.1"/>
    <property type="molecule type" value="Genomic_DNA"/>
</dbReference>
<proteinExistence type="predicted"/>
<gene>
    <name evidence="3" type="ORF">ATOP_08300</name>
</gene>
<dbReference type="NCBIfam" id="TIGR03915">
    <property type="entry name" value="SAM_7_link_chp"/>
    <property type="match status" value="1"/>
</dbReference>
<feature type="region of interest" description="Disordered" evidence="1">
    <location>
        <begin position="297"/>
        <end position="351"/>
    </location>
</feature>
<feature type="compositionally biased region" description="Low complexity" evidence="1">
    <location>
        <begin position="329"/>
        <end position="351"/>
    </location>
</feature>
<reference evidence="3" key="1">
    <citation type="journal article" date="2022" name="Int. J. Syst. Evol. Microbiol.">
        <title>Granulimonas faecalis gen. nov., sp. nov., and Leptogranulimonas caecicola gen. nov., sp. nov., novel lactate-producing Atopobiaceae bacteria isolated from mouse intestines, and an emended description of the family Atopobiaceae.</title>
        <authorList>
            <person name="Morinaga K."/>
            <person name="Kusada H."/>
            <person name="Sakamoto S."/>
            <person name="Murakami T."/>
            <person name="Toyoda A."/>
            <person name="Mori H."/>
            <person name="Meng X.Y."/>
            <person name="Takashino M."/>
            <person name="Murotomi K."/>
            <person name="Tamaki H."/>
        </authorList>
    </citation>
    <scope>NUCLEOTIDE SEQUENCE</scope>
    <source>
        <strain evidence="3">OPF53</strain>
    </source>
</reference>
<dbReference type="RefSeq" id="WP_204406709.1">
    <property type="nucleotide sequence ID" value="NZ_BQKC01000001.1"/>
</dbReference>
<keyword evidence="4" id="KW-1185">Reference proteome</keyword>
<dbReference type="Proteomes" id="UP001055025">
    <property type="component" value="Unassembled WGS sequence"/>
</dbReference>
<evidence type="ECO:0000313" key="3">
    <source>
        <dbReference type="EMBL" id="GJM55175.1"/>
    </source>
</evidence>
<evidence type="ECO:0000259" key="2">
    <source>
        <dbReference type="Pfam" id="PF13566"/>
    </source>
</evidence>
<dbReference type="InterPro" id="IPR025404">
    <property type="entry name" value="DUF4130"/>
</dbReference>
<sequence length="351" mass="37953">MLRDLAALGARGPLCLSCEASAEGVLTAVGAAYLARLRPDAVRLQAEGAGQPRLGEATAAVGTDPAVAQRVLDGFLAATAPMASGRGLPRYVHSPRHLVSLVASMVDEPDMAEALHRYLRGGFTWGPAVGTHNSDPAIARAEELATAAAGECEHARQFIRFSRLSTGEYLAVYRPKADVVPLVAGHFRRRMGTERFCIVDPAHGSAVLHEGGRLALVRLDGEAAREACRRLDDTHREEAYVRALWKGFYDAVSLPGRGRDQRGYDLRVHLMPKRLWQGLPELDPSVDTAWTFVPEAYRDGGTDREGLPPSDRPSPTHRLRPAQPSSDPATRNTSQATTQATASWNTTANRA</sequence>
<comment type="caution">
    <text evidence="3">The sequence shown here is derived from an EMBL/GenBank/DDBJ whole genome shotgun (WGS) entry which is preliminary data.</text>
</comment>
<name>A0AAV5B0S7_9ACTN</name>
<feature type="compositionally biased region" description="Basic and acidic residues" evidence="1">
    <location>
        <begin position="297"/>
        <end position="306"/>
    </location>
</feature>
<feature type="domain" description="DUF4130" evidence="2">
    <location>
        <begin position="110"/>
        <end position="281"/>
    </location>
</feature>
<evidence type="ECO:0000313" key="4">
    <source>
        <dbReference type="Proteomes" id="UP001055025"/>
    </source>
</evidence>
<evidence type="ECO:0000256" key="1">
    <source>
        <dbReference type="SAM" id="MobiDB-lite"/>
    </source>
</evidence>
<accession>A0AAV5B0S7</accession>
<dbReference type="AlphaFoldDB" id="A0AAV5B0S7"/>